<feature type="domain" description="FAD-binding PCMH-type" evidence="3">
    <location>
        <begin position="9"/>
        <end position="176"/>
    </location>
</feature>
<keyword evidence="1" id="KW-0274">FAD</keyword>
<dbReference type="InterPro" id="IPR016166">
    <property type="entry name" value="FAD-bd_PCMH"/>
</dbReference>
<reference evidence="4 5" key="3">
    <citation type="journal article" date="2008" name="BMC Genomics">
        <title>The genome of the versatile nitrogen fixer Azorhizobium caulinodans ORS571.</title>
        <authorList>
            <person name="Lee KB."/>
            <person name="Backer P.D."/>
            <person name="Aono T."/>
            <person name="Liu CT."/>
            <person name="Suzuki S."/>
            <person name="Suzuki T."/>
            <person name="Kaneko T."/>
            <person name="Yamada M."/>
            <person name="Tabata S."/>
            <person name="Kupfer D.M."/>
            <person name="Najar F.Z."/>
            <person name="Wiley G.B."/>
            <person name="Roe B."/>
            <person name="Binnewies T.T."/>
            <person name="Ussery D.W."/>
            <person name="D'Haeze W."/>
            <person name="Herder J.D."/>
            <person name="Gevers D."/>
            <person name="Vereecke D."/>
            <person name="Holsters M."/>
            <person name="Oyaizu H."/>
        </authorList>
    </citation>
    <scope>NUCLEOTIDE SEQUENCE [LARGE SCALE GENOMIC DNA]</scope>
    <source>
        <strain evidence="5">ATCC 43989 / DSM 5975 / JCM 20966 / LMG 6465 / NBRC 14845 / NCIMB 13405 / ORS 571</strain>
    </source>
</reference>
<dbReference type="Proteomes" id="UP000000270">
    <property type="component" value="Chromosome"/>
</dbReference>
<proteinExistence type="predicted"/>
<sequence>MILSGWGRYPRVDARVFAPRVETEIEQVIRSQRTLIGRGAGLAYGDCAISVGATVEMRRLAGIELFDDAAGILTAQAGVTLEDIIDLVLPRGWFPAVVPGTKGVTLGGMIAADVHGKNHRTGGSFRECVEWIEVMGAEGLVRRCSRHREALLFNFTIGGMGLTGVILRATIQLRRVETGWMRRVKAPTNSLSCTLEVMESLRDPQYTVAWVDALARGKELGRGIVISGSHLSEAELSHNVYERYPPALDKCMSVPRCSPRLVPSAPLMGILNGVYARKSRLLPPDDVVDWDAFFFPLDRLPRWNRLYGRAGFIQHQCVIPLKNAEEGIRELLGEIRKSNVSVPLAVLKRMGAEAGPFSFPMEGYSIAFDFAVSGRALNLLARLDDIVIQHGGRIYLAKDSRMSAVVLRQCDSRVARFEQVRANCGWDRVFNSVLSERLKI</sequence>
<protein>
    <submittedName>
        <fullName evidence="4">Putative oxidoreductase</fullName>
    </submittedName>
</protein>
<reference evidence="4 5" key="6">
    <citation type="journal article" date="2011" name="Appl. Environ. Microbiol.">
        <title>Involvement of the azorhizobial chromosome partition gene (parA) in the onset of bacteroid differentiation during Sesbania rostrata stem nodule development.</title>
        <authorList>
            <person name="Liu CT."/>
            <person name="Lee KB."/>
            <person name="Wang YS."/>
            <person name="Peng MH."/>
            <person name="Lee KT."/>
            <person name="Suzuki S."/>
            <person name="Suzuki T."/>
            <person name="Oyaizu H."/>
        </authorList>
    </citation>
    <scope>NUCLEOTIDE SEQUENCE [LARGE SCALE GENOMIC DNA]</scope>
    <source>
        <strain evidence="5">ATCC 43989 / DSM 5975 / JCM 20966 / LMG 6465 / NBRC 14845 / NCIMB 13405 / ORS 571</strain>
    </source>
</reference>
<feature type="transmembrane region" description="Helical" evidence="2">
    <location>
        <begin position="151"/>
        <end position="171"/>
    </location>
</feature>
<reference evidence="4 5" key="4">
    <citation type="journal article" date="2009" name="Appl. Environ. Microbiol.">
        <title>Comparative genome-wide transcriptional profiling of Azorhizobium caulinodans ORS571 grown under free-living and symbiotic conditions.</title>
        <authorList>
            <person name="Tsukada S."/>
            <person name="Aono T."/>
            <person name="Akiba N."/>
            <person name="Lee KB."/>
            <person name="Liu CT."/>
            <person name="Toyazaki H."/>
            <person name="Oyaizu H."/>
        </authorList>
    </citation>
    <scope>NUCLEOTIDE SEQUENCE [LARGE SCALE GENOMIC DNA]</scope>
    <source>
        <strain evidence="5">ATCC 43989 / DSM 5975 / JCM 20966 / LMG 6465 / NBRC 14845 / NCIMB 13405 / ORS 571</strain>
    </source>
</reference>
<dbReference type="InterPro" id="IPR010031">
    <property type="entry name" value="FAD_lactone_oxidase-like"/>
</dbReference>
<dbReference type="eggNOG" id="COG0277">
    <property type="taxonomic scope" value="Bacteria"/>
</dbReference>
<evidence type="ECO:0000256" key="2">
    <source>
        <dbReference type="SAM" id="Phobius"/>
    </source>
</evidence>
<accession>A8INY9</accession>
<evidence type="ECO:0000259" key="3">
    <source>
        <dbReference type="PROSITE" id="PS51387"/>
    </source>
</evidence>
<keyword evidence="2" id="KW-1133">Transmembrane helix</keyword>
<reference evidence="4 5" key="1">
    <citation type="journal article" date="2007" name="Appl. Environ. Microbiol.">
        <title>Rhizobial factors required for stem nodule maturation and maintenance in Sesbania rostrata-Azorhizobium caulinodans ORS571 symbiosis.</title>
        <authorList>
            <person name="Suzuki S."/>
            <person name="Aono T."/>
            <person name="Lee KB."/>
            <person name="Suzuki T."/>
            <person name="Liu CT."/>
            <person name="Miwa H."/>
            <person name="Wakao S."/>
            <person name="Iki T."/>
            <person name="Oyaizu H."/>
        </authorList>
    </citation>
    <scope>NUCLEOTIDE SEQUENCE [LARGE SCALE GENOMIC DNA]</scope>
    <source>
        <strain evidence="5">ATCC 43989 / DSM 5975 / JCM 20966 / LMG 6465 / NBRC 14845 / NCIMB 13405 / ORS 571</strain>
    </source>
</reference>
<reference evidence="5" key="2">
    <citation type="submission" date="2007-04" db="EMBL/GenBank/DDBJ databases">
        <title>Complete genome sequence of the nitrogen-fixing bacterium Azorhizobium caulinodans ORS571.</title>
        <authorList>
            <person name="Lee K.B."/>
            <person name="Backer P.D."/>
            <person name="Aono T."/>
            <person name="Liu C.T."/>
            <person name="Suzuki S."/>
            <person name="Suzuki T."/>
            <person name="Kaneko T."/>
            <person name="Yamada M."/>
            <person name="Tabata S."/>
            <person name="Kupfer D.M."/>
            <person name="Najar F.Z."/>
            <person name="Wiley G.B."/>
            <person name="Roe B."/>
            <person name="Binnewies T."/>
            <person name="Ussery D."/>
            <person name="Vereecke D."/>
            <person name="Gevers D."/>
            <person name="Holsters M."/>
            <person name="Oyaizu H."/>
        </authorList>
    </citation>
    <scope>NUCLEOTIDE SEQUENCE [LARGE SCALE GENOMIC DNA]</scope>
    <source>
        <strain evidence="5">ATCC 43989 / DSM 5975 / JCM 20966 / LMG 6465 / NBRC 14845 / NCIMB 13405 / ORS 571</strain>
    </source>
</reference>
<keyword evidence="1" id="KW-0285">Flavoprotein</keyword>
<dbReference type="GO" id="GO:0016899">
    <property type="term" value="F:oxidoreductase activity, acting on the CH-OH group of donors, oxygen as acceptor"/>
    <property type="evidence" value="ECO:0007669"/>
    <property type="project" value="InterPro"/>
</dbReference>
<keyword evidence="5" id="KW-1185">Reference proteome</keyword>
<evidence type="ECO:0000256" key="1">
    <source>
        <dbReference type="ARBA" id="ARBA00022827"/>
    </source>
</evidence>
<dbReference type="InterPro" id="IPR036318">
    <property type="entry name" value="FAD-bd_PCMH-like_sf"/>
</dbReference>
<dbReference type="RefSeq" id="WP_012172332.1">
    <property type="nucleotide sequence ID" value="NC_009937.1"/>
</dbReference>
<name>A8INY9_AZOC5</name>
<dbReference type="Pfam" id="PF01565">
    <property type="entry name" value="FAD_binding_4"/>
    <property type="match status" value="1"/>
</dbReference>
<dbReference type="PANTHER" id="PTHR43762">
    <property type="entry name" value="L-GULONOLACTONE OXIDASE"/>
    <property type="match status" value="1"/>
</dbReference>
<dbReference type="Gene3D" id="3.30.465.10">
    <property type="match status" value="1"/>
</dbReference>
<dbReference type="SUPFAM" id="SSF56176">
    <property type="entry name" value="FAD-binding/transporter-associated domain-like"/>
    <property type="match status" value="1"/>
</dbReference>
<dbReference type="InterPro" id="IPR006094">
    <property type="entry name" value="Oxid_FAD_bind_N"/>
</dbReference>
<dbReference type="KEGG" id="azc:AZC_3809"/>
<dbReference type="STRING" id="438753.AZC_3809"/>
<dbReference type="GO" id="GO:0071949">
    <property type="term" value="F:FAD binding"/>
    <property type="evidence" value="ECO:0007669"/>
    <property type="project" value="InterPro"/>
</dbReference>
<keyword evidence="2" id="KW-0472">Membrane</keyword>
<evidence type="ECO:0000313" key="5">
    <source>
        <dbReference type="Proteomes" id="UP000000270"/>
    </source>
</evidence>
<reference evidence="4 5" key="5">
    <citation type="journal article" date="2010" name="Appl. Environ. Microbiol.">
        <title>phrR-like gene praR of Azorhizobium caulinodans ORS571 is essential for symbiosis with Sesbania rostrata and is involved in expression of reb genes.</title>
        <authorList>
            <person name="Akiba N."/>
            <person name="Aono T."/>
            <person name="Toyazaki H."/>
            <person name="Sato S."/>
            <person name="Oyaizu H."/>
        </authorList>
    </citation>
    <scope>NUCLEOTIDE SEQUENCE [LARGE SCALE GENOMIC DNA]</scope>
    <source>
        <strain evidence="5">ATCC 43989 / DSM 5975 / JCM 20966 / LMG 6465 / NBRC 14845 / NCIMB 13405 / ORS 571</strain>
    </source>
</reference>
<dbReference type="EMBL" id="AP009384">
    <property type="protein sequence ID" value="BAF89807.1"/>
    <property type="molecule type" value="Genomic_DNA"/>
</dbReference>
<dbReference type="HOGENOM" id="CLU_032465_0_0_5"/>
<dbReference type="AlphaFoldDB" id="A8INY9"/>
<dbReference type="InterPro" id="IPR016169">
    <property type="entry name" value="FAD-bd_PCMH_sub2"/>
</dbReference>
<dbReference type="PANTHER" id="PTHR43762:SF1">
    <property type="entry name" value="D-ARABINONO-1,4-LACTONE OXIDASE"/>
    <property type="match status" value="1"/>
</dbReference>
<gene>
    <name evidence="4" type="primary">noeH</name>
    <name evidence="4" type="ordered locus">AZC_3809</name>
</gene>
<evidence type="ECO:0000313" key="4">
    <source>
        <dbReference type="EMBL" id="BAF89807.1"/>
    </source>
</evidence>
<organism evidence="4 5">
    <name type="scientific">Azorhizobium caulinodans (strain ATCC 43989 / DSM 5975 / JCM 20966 / LMG 6465 / NBRC 14845 / NCIMB 13405 / ORS 571)</name>
    <dbReference type="NCBI Taxonomy" id="438753"/>
    <lineage>
        <taxon>Bacteria</taxon>
        <taxon>Pseudomonadati</taxon>
        <taxon>Pseudomonadota</taxon>
        <taxon>Alphaproteobacteria</taxon>
        <taxon>Hyphomicrobiales</taxon>
        <taxon>Xanthobacteraceae</taxon>
        <taxon>Azorhizobium</taxon>
    </lineage>
</organism>
<dbReference type="PROSITE" id="PS51387">
    <property type="entry name" value="FAD_PCMH"/>
    <property type="match status" value="1"/>
</dbReference>
<keyword evidence="2" id="KW-0812">Transmembrane</keyword>